<keyword evidence="2" id="KW-0479">Metal-binding</keyword>
<dbReference type="VEuPathDB" id="FungiDB:FPRO_13573"/>
<evidence type="ECO:0000256" key="4">
    <source>
        <dbReference type="ARBA" id="ARBA00023239"/>
    </source>
</evidence>
<dbReference type="InterPro" id="IPR015890">
    <property type="entry name" value="Chorismate_C"/>
</dbReference>
<dbReference type="PANTHER" id="PTHR11236:SF48">
    <property type="entry name" value="ISOCHORISMATE SYNTHASE MENF"/>
    <property type="match status" value="1"/>
</dbReference>
<comment type="cofactor">
    <cofactor evidence="1">
        <name>Mg(2+)</name>
        <dbReference type="ChEBI" id="CHEBI:18420"/>
    </cofactor>
</comment>
<evidence type="ECO:0000259" key="5">
    <source>
        <dbReference type="Pfam" id="PF00425"/>
    </source>
</evidence>
<protein>
    <submittedName>
        <fullName evidence="6">Probable TRP2-anthranilate synthase component I</fullName>
    </submittedName>
</protein>
<evidence type="ECO:0000256" key="1">
    <source>
        <dbReference type="ARBA" id="ARBA00001946"/>
    </source>
</evidence>
<evidence type="ECO:0000256" key="3">
    <source>
        <dbReference type="ARBA" id="ARBA00022842"/>
    </source>
</evidence>
<dbReference type="AlphaFoldDB" id="A0A1L7W641"/>
<dbReference type="InterPro" id="IPR019999">
    <property type="entry name" value="Anth_synth_I-like"/>
</dbReference>
<dbReference type="InterPro" id="IPR019996">
    <property type="entry name" value="Salicylate_synthase"/>
</dbReference>
<dbReference type="PANTHER" id="PTHR11236">
    <property type="entry name" value="AMINOBENZOATE/ANTHRANILATE SYNTHASE"/>
    <property type="match status" value="1"/>
</dbReference>
<organism evidence="6 7">
    <name type="scientific">Fusarium proliferatum (strain ET1)</name>
    <name type="common">Orchid endophyte fungus</name>
    <dbReference type="NCBI Taxonomy" id="1227346"/>
    <lineage>
        <taxon>Eukaryota</taxon>
        <taxon>Fungi</taxon>
        <taxon>Dikarya</taxon>
        <taxon>Ascomycota</taxon>
        <taxon>Pezizomycotina</taxon>
        <taxon>Sordariomycetes</taxon>
        <taxon>Hypocreomycetidae</taxon>
        <taxon>Hypocreales</taxon>
        <taxon>Nectriaceae</taxon>
        <taxon>Fusarium</taxon>
        <taxon>Fusarium fujikuroi species complex</taxon>
    </lineage>
</organism>
<dbReference type="Proteomes" id="UP000183971">
    <property type="component" value="Unassembled WGS sequence"/>
</dbReference>
<dbReference type="Pfam" id="PF00425">
    <property type="entry name" value="Chorismate_bind"/>
    <property type="match status" value="1"/>
</dbReference>
<proteinExistence type="predicted"/>
<dbReference type="Gene3D" id="3.60.120.10">
    <property type="entry name" value="Anthranilate synthase"/>
    <property type="match status" value="1"/>
</dbReference>
<dbReference type="InterPro" id="IPR005801">
    <property type="entry name" value="ADC_synthase"/>
</dbReference>
<feature type="domain" description="Chorismate-utilising enzyme C-terminal" evidence="5">
    <location>
        <begin position="179"/>
        <end position="432"/>
    </location>
</feature>
<keyword evidence="7" id="KW-1185">Reference proteome</keyword>
<dbReference type="GeneID" id="42058436"/>
<sequence length="457" mass="50680">MSDTIVTETIPLSQDVDKGVELVINILASYKDHEYYVYEQNHCWYIGLDCQSSLIIDSAGTSASILNEGHNQKVPVTSNLDQIARDFVKTTIKRGFKIFGYVGYSYAAHARGIAYTPGEWPLLSLMVPRYQVVIAPDKIIVQGEVTEAFRHLVDVVTSAPMHTVQRAQSMTVDISQRSSQYTTAVEKALSKIEDGQVMKTIVSRAVSLPERVDMLATLLVGRELNTPKRSFSFNHAGYQSTGFSPELIVSLEQGKIITEPLAGTRAFPDDLAERARLRNELENDPKEIVEHIMSVKEAITELQRICPHESVVVEDLMSVRIRGKVQHLGSRVTGALGDGRDCWDALNVLFPSITASGIPKTDALEAIESLESGPRELYSGGVIMMEPSEGTFEASLVLRSVFQDRHRQWAQAGAGIISQSQPERELTETCEKLSTITPFLVMEEEKMAFREQGSQVS</sequence>
<dbReference type="GO" id="GO:0008909">
    <property type="term" value="F:isochorismate synthase activity"/>
    <property type="evidence" value="ECO:0007669"/>
    <property type="project" value="InterPro"/>
</dbReference>
<evidence type="ECO:0000313" key="6">
    <source>
        <dbReference type="EMBL" id="CZR47906.1"/>
    </source>
</evidence>
<comment type="caution">
    <text evidence="6">The sequence shown here is derived from an EMBL/GenBank/DDBJ whole genome shotgun (WGS) entry which is preliminary data.</text>
</comment>
<keyword evidence="4" id="KW-0456">Lyase</keyword>
<dbReference type="GO" id="GO:0016833">
    <property type="term" value="F:oxo-acid-lyase activity"/>
    <property type="evidence" value="ECO:0007669"/>
    <property type="project" value="InterPro"/>
</dbReference>
<dbReference type="RefSeq" id="XP_031088439.1">
    <property type="nucleotide sequence ID" value="XM_031223041.1"/>
</dbReference>
<dbReference type="SUPFAM" id="SSF56322">
    <property type="entry name" value="ADC synthase"/>
    <property type="match status" value="1"/>
</dbReference>
<keyword evidence="3" id="KW-0460">Magnesium</keyword>
<accession>A0A1L7W641</accession>
<dbReference type="EMBL" id="FJOF01000012">
    <property type="protein sequence ID" value="CZR47906.1"/>
    <property type="molecule type" value="Genomic_DNA"/>
</dbReference>
<evidence type="ECO:0000313" key="7">
    <source>
        <dbReference type="Proteomes" id="UP000183971"/>
    </source>
</evidence>
<gene>
    <name evidence="6" type="ORF">FPRO_13573</name>
</gene>
<reference evidence="7" key="1">
    <citation type="journal article" date="2016" name="Genome Biol. Evol.">
        <title>Comparative 'omics' of the Fusarium fujikuroi species complex highlights differences in genetic potential and metabolite synthesis.</title>
        <authorList>
            <person name="Niehaus E.-M."/>
            <person name="Muensterkoetter M."/>
            <person name="Proctor R.H."/>
            <person name="Brown D.W."/>
            <person name="Sharon A."/>
            <person name="Idan Y."/>
            <person name="Oren-Young L."/>
            <person name="Sieber C.M."/>
            <person name="Novak O."/>
            <person name="Pencik A."/>
            <person name="Tarkowska D."/>
            <person name="Hromadova K."/>
            <person name="Freeman S."/>
            <person name="Maymon M."/>
            <person name="Elazar M."/>
            <person name="Youssef S.A."/>
            <person name="El-Shabrawy E.S.M."/>
            <person name="Shalaby A.B.A."/>
            <person name="Houterman P."/>
            <person name="Brock N.L."/>
            <person name="Burkhardt I."/>
            <person name="Tsavkelova E.A."/>
            <person name="Dickschat J.S."/>
            <person name="Galuszka P."/>
            <person name="Gueldener U."/>
            <person name="Tudzynski B."/>
        </authorList>
    </citation>
    <scope>NUCLEOTIDE SEQUENCE [LARGE SCALE GENOMIC DNA]</scope>
    <source>
        <strain evidence="7">ET1</strain>
    </source>
</reference>
<dbReference type="NCBIfam" id="TIGR03494">
    <property type="entry name" value="salicyl_syn"/>
    <property type="match status" value="1"/>
</dbReference>
<evidence type="ECO:0000256" key="2">
    <source>
        <dbReference type="ARBA" id="ARBA00022723"/>
    </source>
</evidence>
<dbReference type="GO" id="GO:0046872">
    <property type="term" value="F:metal ion binding"/>
    <property type="evidence" value="ECO:0007669"/>
    <property type="project" value="UniProtKB-KW"/>
</dbReference>
<name>A0A1L7W641_FUSPR</name>
<dbReference type="GO" id="GO:0000162">
    <property type="term" value="P:L-tryptophan biosynthetic process"/>
    <property type="evidence" value="ECO:0007669"/>
    <property type="project" value="TreeGrafter"/>
</dbReference>